<dbReference type="SMART" id="SM00066">
    <property type="entry name" value="GAL4"/>
    <property type="match status" value="1"/>
</dbReference>
<accession>A0A9W9HLP6</accession>
<dbReference type="Pfam" id="PF00172">
    <property type="entry name" value="Zn_clus"/>
    <property type="match status" value="1"/>
</dbReference>
<dbReference type="GO" id="GO:0000981">
    <property type="term" value="F:DNA-binding transcription factor activity, RNA polymerase II-specific"/>
    <property type="evidence" value="ECO:0007669"/>
    <property type="project" value="InterPro"/>
</dbReference>
<evidence type="ECO:0000256" key="4">
    <source>
        <dbReference type="ARBA" id="ARBA00023242"/>
    </source>
</evidence>
<dbReference type="PROSITE" id="PS50048">
    <property type="entry name" value="ZN2_CY6_FUNGAL_2"/>
    <property type="match status" value="1"/>
</dbReference>
<evidence type="ECO:0000256" key="2">
    <source>
        <dbReference type="ARBA" id="ARBA00023125"/>
    </source>
</evidence>
<dbReference type="CDD" id="cd00067">
    <property type="entry name" value="GAL4"/>
    <property type="match status" value="1"/>
</dbReference>
<keyword evidence="7" id="KW-1185">Reference proteome</keyword>
<reference evidence="6" key="1">
    <citation type="submission" date="2022-11" db="EMBL/GenBank/DDBJ databases">
        <authorList>
            <person name="Petersen C."/>
        </authorList>
    </citation>
    <scope>NUCLEOTIDE SEQUENCE</scope>
    <source>
        <strain evidence="6">IBT 21917</strain>
    </source>
</reference>
<evidence type="ECO:0000256" key="1">
    <source>
        <dbReference type="ARBA" id="ARBA00023015"/>
    </source>
</evidence>
<keyword evidence="3" id="KW-0804">Transcription</keyword>
<gene>
    <name evidence="6" type="ORF">N7492_010046</name>
</gene>
<dbReference type="InterPro" id="IPR001138">
    <property type="entry name" value="Zn2Cys6_DnaBD"/>
</dbReference>
<evidence type="ECO:0000313" key="7">
    <source>
        <dbReference type="Proteomes" id="UP001146351"/>
    </source>
</evidence>
<dbReference type="EMBL" id="JAPQKO010000008">
    <property type="protein sequence ID" value="KAJ5151751.1"/>
    <property type="molecule type" value="Genomic_DNA"/>
</dbReference>
<dbReference type="PROSITE" id="PS00463">
    <property type="entry name" value="ZN2_CY6_FUNGAL_1"/>
    <property type="match status" value="1"/>
</dbReference>
<comment type="caution">
    <text evidence="6">The sequence shown here is derived from an EMBL/GenBank/DDBJ whole genome shotgun (WGS) entry which is preliminary data.</text>
</comment>
<name>A0A9W9HLP6_9EURO</name>
<keyword evidence="1" id="KW-0805">Transcription regulation</keyword>
<dbReference type="AlphaFoldDB" id="A0A9W9HLP6"/>
<evidence type="ECO:0000313" key="6">
    <source>
        <dbReference type="EMBL" id="KAJ5151751.1"/>
    </source>
</evidence>
<keyword evidence="4" id="KW-0539">Nucleus</keyword>
<proteinExistence type="predicted"/>
<dbReference type="Gene3D" id="4.10.240.10">
    <property type="entry name" value="Zn(2)-C6 fungal-type DNA-binding domain"/>
    <property type="match status" value="1"/>
</dbReference>
<sequence>MRQTLRRSCAACAKSKHSCDLFTLRCSRCIKRNVECVYANEPWRPAPATSEQDYGQFSAPVERSGPLIGGRLGSFDPFDSYPPTRLRREHVQRLIYNFLHKIAFQYYPLDLSATSNPFLVSWWPLALGDPALFHVSLQTACLDEELLARRGFQASEILMADSVALLRRKVENTSLAVQDGTMNSVITLALIEFGKGNTKIGEMHVDGVKKLVDLRGGINGVRQTSPLTARMVSWVSLLIMGYPQFDTQDDAGMGDGISPIPEWQLDQNTHNDFCNIDVDIDDDVKNVLLRLHGVFQLAQTIPFPTTRLHDLTCFVVHRLLLSVPTTGVQSTITECIRYSIILYMLIIHGPSYYSHAGMLNAMVLRLKDYLQRQESVTPTYNSLDVWCCTIGLVASADTIQYDWFLRRVRDMAQTLPLLDCDDALSHVKNALWLETAQGDTLFRCHWATVFSQPTTTESLDIACLIPQDSHS</sequence>
<evidence type="ECO:0000256" key="3">
    <source>
        <dbReference type="ARBA" id="ARBA00023163"/>
    </source>
</evidence>
<dbReference type="GO" id="GO:0003677">
    <property type="term" value="F:DNA binding"/>
    <property type="evidence" value="ECO:0007669"/>
    <property type="project" value="UniProtKB-KW"/>
</dbReference>
<dbReference type="GO" id="GO:0008270">
    <property type="term" value="F:zinc ion binding"/>
    <property type="evidence" value="ECO:0007669"/>
    <property type="project" value="InterPro"/>
</dbReference>
<protein>
    <recommendedName>
        <fullName evidence="5">Zn(2)-C6 fungal-type domain-containing protein</fullName>
    </recommendedName>
</protein>
<dbReference type="InterPro" id="IPR036864">
    <property type="entry name" value="Zn2-C6_fun-type_DNA-bd_sf"/>
</dbReference>
<dbReference type="Pfam" id="PF11951">
    <property type="entry name" value="Fungal_trans_2"/>
    <property type="match status" value="1"/>
</dbReference>
<evidence type="ECO:0000259" key="5">
    <source>
        <dbReference type="PROSITE" id="PS50048"/>
    </source>
</evidence>
<feature type="domain" description="Zn(2)-C6 fungal-type" evidence="5">
    <location>
        <begin position="8"/>
        <end position="38"/>
    </location>
</feature>
<dbReference type="OrthoDB" id="5376287at2759"/>
<dbReference type="InterPro" id="IPR021858">
    <property type="entry name" value="Fun_TF"/>
</dbReference>
<organism evidence="6 7">
    <name type="scientific">Penicillium capsulatum</name>
    <dbReference type="NCBI Taxonomy" id="69766"/>
    <lineage>
        <taxon>Eukaryota</taxon>
        <taxon>Fungi</taxon>
        <taxon>Dikarya</taxon>
        <taxon>Ascomycota</taxon>
        <taxon>Pezizomycotina</taxon>
        <taxon>Eurotiomycetes</taxon>
        <taxon>Eurotiomycetidae</taxon>
        <taxon>Eurotiales</taxon>
        <taxon>Aspergillaceae</taxon>
        <taxon>Penicillium</taxon>
    </lineage>
</organism>
<dbReference type="PANTHER" id="PTHR37540">
    <property type="entry name" value="TRANSCRIPTION FACTOR (ACR-2), PUTATIVE-RELATED-RELATED"/>
    <property type="match status" value="1"/>
</dbReference>
<dbReference type="Proteomes" id="UP001146351">
    <property type="component" value="Unassembled WGS sequence"/>
</dbReference>
<dbReference type="SUPFAM" id="SSF57701">
    <property type="entry name" value="Zn2/Cys6 DNA-binding domain"/>
    <property type="match status" value="1"/>
</dbReference>
<dbReference type="PANTHER" id="PTHR37540:SF5">
    <property type="entry name" value="TRANSCRIPTION FACTOR DOMAIN-CONTAINING PROTEIN"/>
    <property type="match status" value="1"/>
</dbReference>
<keyword evidence="2" id="KW-0238">DNA-binding</keyword>
<reference evidence="6" key="2">
    <citation type="journal article" date="2023" name="IMA Fungus">
        <title>Comparative genomic study of the Penicillium genus elucidates a diverse pangenome and 15 lateral gene transfer events.</title>
        <authorList>
            <person name="Petersen C."/>
            <person name="Sorensen T."/>
            <person name="Nielsen M.R."/>
            <person name="Sondergaard T.E."/>
            <person name="Sorensen J.L."/>
            <person name="Fitzpatrick D.A."/>
            <person name="Frisvad J.C."/>
            <person name="Nielsen K.L."/>
        </authorList>
    </citation>
    <scope>NUCLEOTIDE SEQUENCE</scope>
    <source>
        <strain evidence="6">IBT 21917</strain>
    </source>
</reference>